<organism evidence="4 5">
    <name type="scientific">Rhodococcoides kyotonense</name>
    <dbReference type="NCBI Taxonomy" id="398843"/>
    <lineage>
        <taxon>Bacteria</taxon>
        <taxon>Bacillati</taxon>
        <taxon>Actinomycetota</taxon>
        <taxon>Actinomycetes</taxon>
        <taxon>Mycobacteriales</taxon>
        <taxon>Nocardiaceae</taxon>
        <taxon>Rhodococcoides</taxon>
    </lineage>
</organism>
<dbReference type="SUPFAM" id="SSF53901">
    <property type="entry name" value="Thiolase-like"/>
    <property type="match status" value="1"/>
</dbReference>
<accession>A0A239N2Z1</accession>
<dbReference type="Pfam" id="PF02801">
    <property type="entry name" value="Ketoacyl-synt_C"/>
    <property type="match status" value="1"/>
</dbReference>
<comment type="similarity">
    <text evidence="2">Belongs to the thiolase-like superfamily. Beta-ketoacyl-ACP synthases family.</text>
</comment>
<dbReference type="SMART" id="SM00825">
    <property type="entry name" value="PKS_KS"/>
    <property type="match status" value="1"/>
</dbReference>
<evidence type="ECO:0000256" key="2">
    <source>
        <dbReference type="RuleBase" id="RU003694"/>
    </source>
</evidence>
<name>A0A239N2Z1_9NOCA</name>
<dbReference type="GO" id="GO:0006633">
    <property type="term" value="P:fatty acid biosynthetic process"/>
    <property type="evidence" value="ECO:0007669"/>
    <property type="project" value="InterPro"/>
</dbReference>
<dbReference type="GO" id="GO:0004312">
    <property type="term" value="F:fatty acid synthase activity"/>
    <property type="evidence" value="ECO:0007669"/>
    <property type="project" value="TreeGrafter"/>
</dbReference>
<dbReference type="PROSITE" id="PS52004">
    <property type="entry name" value="KS3_2"/>
    <property type="match status" value="1"/>
</dbReference>
<dbReference type="PANTHER" id="PTHR43775">
    <property type="entry name" value="FATTY ACID SYNTHASE"/>
    <property type="match status" value="1"/>
</dbReference>
<dbReference type="GO" id="GO:0004315">
    <property type="term" value="F:3-oxoacyl-[acyl-carrier-protein] synthase activity"/>
    <property type="evidence" value="ECO:0007669"/>
    <property type="project" value="InterPro"/>
</dbReference>
<dbReference type="AlphaFoldDB" id="A0A239N2Z1"/>
<dbReference type="EMBL" id="FZOW01000028">
    <property type="protein sequence ID" value="SNT49235.1"/>
    <property type="molecule type" value="Genomic_DNA"/>
</dbReference>
<dbReference type="InterPro" id="IPR016039">
    <property type="entry name" value="Thiolase-like"/>
</dbReference>
<evidence type="ECO:0000313" key="4">
    <source>
        <dbReference type="EMBL" id="SNT49235.1"/>
    </source>
</evidence>
<dbReference type="InterPro" id="IPR020841">
    <property type="entry name" value="PKS_Beta-ketoAc_synthase_dom"/>
</dbReference>
<dbReference type="InterPro" id="IPR014031">
    <property type="entry name" value="Ketoacyl_synth_C"/>
</dbReference>
<dbReference type="InterPro" id="IPR050091">
    <property type="entry name" value="PKS_NRPS_Biosynth_Enz"/>
</dbReference>
<dbReference type="CDD" id="cd00833">
    <property type="entry name" value="PKS"/>
    <property type="match status" value="1"/>
</dbReference>
<dbReference type="RefSeq" id="WP_089252327.1">
    <property type="nucleotide sequence ID" value="NZ_FZOW01000028.1"/>
</dbReference>
<evidence type="ECO:0000313" key="5">
    <source>
        <dbReference type="Proteomes" id="UP000198327"/>
    </source>
</evidence>
<evidence type="ECO:0000256" key="1">
    <source>
        <dbReference type="ARBA" id="ARBA00022679"/>
    </source>
</evidence>
<reference evidence="5" key="1">
    <citation type="submission" date="2017-06" db="EMBL/GenBank/DDBJ databases">
        <authorList>
            <person name="Varghese N."/>
            <person name="Submissions S."/>
        </authorList>
    </citation>
    <scope>NUCLEOTIDE SEQUENCE [LARGE SCALE GENOMIC DNA]</scope>
    <source>
        <strain evidence="5">JCM 23211</strain>
    </source>
</reference>
<dbReference type="Gene3D" id="3.40.47.10">
    <property type="match status" value="1"/>
</dbReference>
<dbReference type="Proteomes" id="UP000198327">
    <property type="component" value="Unassembled WGS sequence"/>
</dbReference>
<gene>
    <name evidence="4" type="ORF">SAMN05421642_12818</name>
</gene>
<feature type="domain" description="Ketosynthase family 3 (KS3)" evidence="3">
    <location>
        <begin position="13"/>
        <end position="439"/>
    </location>
</feature>
<dbReference type="Pfam" id="PF00109">
    <property type="entry name" value="ketoacyl-synt"/>
    <property type="match status" value="1"/>
</dbReference>
<dbReference type="PANTHER" id="PTHR43775:SF51">
    <property type="entry name" value="INACTIVE PHENOLPHTHIOCEROL SYNTHESIS POLYKETIDE SYNTHASE TYPE I PKS1-RELATED"/>
    <property type="match status" value="1"/>
</dbReference>
<keyword evidence="1 2" id="KW-0808">Transferase</keyword>
<dbReference type="PROSITE" id="PS00606">
    <property type="entry name" value="KS3_1"/>
    <property type="match status" value="1"/>
</dbReference>
<protein>
    <submittedName>
        <fullName evidence="4">Mycobactin polyketide synthetase MbtC</fullName>
    </submittedName>
</protein>
<dbReference type="OrthoDB" id="9778690at2"/>
<dbReference type="InterPro" id="IPR014030">
    <property type="entry name" value="Ketoacyl_synth_N"/>
</dbReference>
<proteinExistence type="inferred from homology"/>
<evidence type="ECO:0000259" key="3">
    <source>
        <dbReference type="PROSITE" id="PS52004"/>
    </source>
</evidence>
<keyword evidence="5" id="KW-1185">Reference proteome</keyword>
<dbReference type="InterPro" id="IPR018201">
    <property type="entry name" value="Ketoacyl_synth_AS"/>
</dbReference>
<sequence>MTSSERGASVYADDDIVVVGMAVEAPGGVETVEQFWDVLRDGRETIGRFPRDRGWHLQGLASLGRSEGWRTVPDAGGFLDEAADFDPQFFGITPREAIAMDPQQRVGLRVTWRALENSGIDPDSVDGDEMGCFMGAMITEYGPSMSTINEHNGYQLSGTSLSAVAGRISHVLGSVGPCLTVDTGCAASLTAVHLACSSIRLGECDWAVAGGVTVMGSEMMFVEFAKNNALSVDGHCRSYTASATGTVWSEGAGVVVLERVSRARELGHRIHGCIRGSATNHNGSGAALAVPRGESQVRLIDRTLRAAGVRADQVSLVEGHGTGTQVGDPIELNALARTYGSAAMASDTRVELGSCKSNFGHTQAAAGVLGLVKVLTCADRRELVPTLYADDPTDKIDWDRSGLRLVDEVRPWPAEDGTRHGAVSAFGIGGSNAHVVVAVGDEEYARA</sequence>